<dbReference type="InterPro" id="IPR011051">
    <property type="entry name" value="RmlC_Cupin_sf"/>
</dbReference>
<protein>
    <recommendedName>
        <fullName evidence="2">Cupin type-2 domain-containing protein</fullName>
    </recommendedName>
</protein>
<dbReference type="OrthoDB" id="166288at2"/>
<dbReference type="EMBL" id="BIFS01000001">
    <property type="protein sequence ID" value="GCE16749.1"/>
    <property type="molecule type" value="Genomic_DNA"/>
</dbReference>
<evidence type="ECO:0000259" key="2">
    <source>
        <dbReference type="Pfam" id="PF07883"/>
    </source>
</evidence>
<dbReference type="Proteomes" id="UP000287188">
    <property type="component" value="Unassembled WGS sequence"/>
</dbReference>
<organism evidence="3 4">
    <name type="scientific">Dictyobacter kobayashii</name>
    <dbReference type="NCBI Taxonomy" id="2014872"/>
    <lineage>
        <taxon>Bacteria</taxon>
        <taxon>Bacillati</taxon>
        <taxon>Chloroflexota</taxon>
        <taxon>Ktedonobacteria</taxon>
        <taxon>Ktedonobacterales</taxon>
        <taxon>Dictyobacteraceae</taxon>
        <taxon>Dictyobacter</taxon>
    </lineage>
</organism>
<accession>A0A402ACD3</accession>
<keyword evidence="1" id="KW-0479">Metal-binding</keyword>
<dbReference type="PANTHER" id="PTHR35848">
    <property type="entry name" value="OXALATE-BINDING PROTEIN"/>
    <property type="match status" value="1"/>
</dbReference>
<dbReference type="InterPro" id="IPR013096">
    <property type="entry name" value="Cupin_2"/>
</dbReference>
<proteinExistence type="predicted"/>
<dbReference type="Gene3D" id="2.60.120.10">
    <property type="entry name" value="Jelly Rolls"/>
    <property type="match status" value="1"/>
</dbReference>
<dbReference type="InterPro" id="IPR051610">
    <property type="entry name" value="GPI/OXD"/>
</dbReference>
<dbReference type="Pfam" id="PF07883">
    <property type="entry name" value="Cupin_2"/>
    <property type="match status" value="1"/>
</dbReference>
<dbReference type="RefSeq" id="WP_126548586.1">
    <property type="nucleotide sequence ID" value="NZ_BIFS01000001.1"/>
</dbReference>
<evidence type="ECO:0000313" key="4">
    <source>
        <dbReference type="Proteomes" id="UP000287188"/>
    </source>
</evidence>
<evidence type="ECO:0000256" key="1">
    <source>
        <dbReference type="ARBA" id="ARBA00022723"/>
    </source>
</evidence>
<sequence>MNNRQPTKYSLAEAALEPTRHGALKKVLLKHEDVNSQLMFLNEVYVEPGEDLKSHAHQDMEEIFYFLEGTGTFQFKGDEIQTVAPGDRFIIPAQIEHYLKNTGSTPCASFALVSRKHYQQNKQ</sequence>
<name>A0A402ACD3_9CHLR</name>
<reference evidence="4" key="1">
    <citation type="submission" date="2018-12" db="EMBL/GenBank/DDBJ databases">
        <title>Tengunoibacter tsumagoiensis gen. nov., sp. nov., Dictyobacter kobayashii sp. nov., D. alpinus sp. nov., and D. joshuensis sp. nov. and description of Dictyobacteraceae fam. nov. within the order Ktedonobacterales isolated from Tengu-no-mugimeshi.</title>
        <authorList>
            <person name="Wang C.M."/>
            <person name="Zheng Y."/>
            <person name="Sakai Y."/>
            <person name="Toyoda A."/>
            <person name="Minakuchi Y."/>
            <person name="Abe K."/>
            <person name="Yokota A."/>
            <person name="Yabe S."/>
        </authorList>
    </citation>
    <scope>NUCLEOTIDE SEQUENCE [LARGE SCALE GENOMIC DNA]</scope>
    <source>
        <strain evidence="4">Uno11</strain>
    </source>
</reference>
<dbReference type="PANTHER" id="PTHR35848:SF6">
    <property type="entry name" value="CUPIN TYPE-2 DOMAIN-CONTAINING PROTEIN"/>
    <property type="match status" value="1"/>
</dbReference>
<gene>
    <name evidence="3" type="ORF">KDK_05490</name>
</gene>
<dbReference type="InterPro" id="IPR014710">
    <property type="entry name" value="RmlC-like_jellyroll"/>
</dbReference>
<comment type="caution">
    <text evidence="3">The sequence shown here is derived from an EMBL/GenBank/DDBJ whole genome shotgun (WGS) entry which is preliminary data.</text>
</comment>
<keyword evidence="4" id="KW-1185">Reference proteome</keyword>
<evidence type="ECO:0000313" key="3">
    <source>
        <dbReference type="EMBL" id="GCE16749.1"/>
    </source>
</evidence>
<dbReference type="GO" id="GO:0046872">
    <property type="term" value="F:metal ion binding"/>
    <property type="evidence" value="ECO:0007669"/>
    <property type="project" value="UniProtKB-KW"/>
</dbReference>
<feature type="domain" description="Cupin type-2" evidence="2">
    <location>
        <begin position="44"/>
        <end position="108"/>
    </location>
</feature>
<dbReference type="AlphaFoldDB" id="A0A402ACD3"/>
<dbReference type="SUPFAM" id="SSF51182">
    <property type="entry name" value="RmlC-like cupins"/>
    <property type="match status" value="1"/>
</dbReference>